<protein>
    <submittedName>
        <fullName evidence="6">Transglycosylase SLT domain-containing protein</fullName>
    </submittedName>
</protein>
<dbReference type="PANTHER" id="PTHR37423">
    <property type="entry name" value="SOLUBLE LYTIC MUREIN TRANSGLYCOSYLASE-RELATED"/>
    <property type="match status" value="1"/>
</dbReference>
<evidence type="ECO:0000313" key="7">
    <source>
        <dbReference type="Proteomes" id="UP000434582"/>
    </source>
</evidence>
<feature type="region of interest" description="Disordered" evidence="3">
    <location>
        <begin position="153"/>
        <end position="190"/>
    </location>
</feature>
<dbReference type="InterPro" id="IPR023346">
    <property type="entry name" value="Lysozyme-like_dom_sf"/>
</dbReference>
<dbReference type="Gene3D" id="1.10.530.10">
    <property type="match status" value="1"/>
</dbReference>
<keyword evidence="7" id="KW-1185">Reference proteome</keyword>
<evidence type="ECO:0000256" key="4">
    <source>
        <dbReference type="SAM" id="SignalP"/>
    </source>
</evidence>
<evidence type="ECO:0000313" key="6">
    <source>
        <dbReference type="EMBL" id="MQX37634.1"/>
    </source>
</evidence>
<dbReference type="InterPro" id="IPR008258">
    <property type="entry name" value="Transglycosylase_SLT_dom_1"/>
</dbReference>
<dbReference type="CDD" id="cd00254">
    <property type="entry name" value="LT-like"/>
    <property type="match status" value="1"/>
</dbReference>
<dbReference type="SUPFAM" id="SSF53955">
    <property type="entry name" value="Lysozyme-like"/>
    <property type="match status" value="1"/>
</dbReference>
<dbReference type="Proteomes" id="UP000434582">
    <property type="component" value="Unassembled WGS sequence"/>
</dbReference>
<name>A0A7X1ZFK9_9PROT</name>
<feature type="signal peptide" evidence="4">
    <location>
        <begin position="1"/>
        <end position="21"/>
    </location>
</feature>
<proteinExistence type="inferred from homology"/>
<reference evidence="6 7" key="1">
    <citation type="submission" date="2019-10" db="EMBL/GenBank/DDBJ databases">
        <title>Draft whole-genome sequence of the purple nonsulfur photosynthetic bacterium Roseospira navarrensis DSM 15114.</title>
        <authorList>
            <person name="Kyndt J.A."/>
            <person name="Meyer T.E."/>
        </authorList>
    </citation>
    <scope>NUCLEOTIDE SEQUENCE [LARGE SCALE GENOMIC DNA]</scope>
    <source>
        <strain evidence="6 7">DSM 15114</strain>
    </source>
</reference>
<organism evidence="6 7">
    <name type="scientific">Roseospira navarrensis</name>
    <dbReference type="NCBI Taxonomy" id="140058"/>
    <lineage>
        <taxon>Bacteria</taxon>
        <taxon>Pseudomonadati</taxon>
        <taxon>Pseudomonadota</taxon>
        <taxon>Alphaproteobacteria</taxon>
        <taxon>Rhodospirillales</taxon>
        <taxon>Rhodospirillaceae</taxon>
        <taxon>Roseospira</taxon>
    </lineage>
</organism>
<dbReference type="EMBL" id="WIVE01000049">
    <property type="protein sequence ID" value="MQX37634.1"/>
    <property type="molecule type" value="Genomic_DNA"/>
</dbReference>
<comment type="similarity">
    <text evidence="1">Belongs to the transglycosylase Slt family.</text>
</comment>
<feature type="domain" description="Transglycosylase SLT" evidence="5">
    <location>
        <begin position="31"/>
        <end position="129"/>
    </location>
</feature>
<dbReference type="AlphaFoldDB" id="A0A7X1ZFK9"/>
<comment type="similarity">
    <text evidence="2">Belongs to the virb1 family.</text>
</comment>
<sequence>MDRLTLALLGTVAVVAAPAQAADVAEWRPHIAEAERRFDVPAAWIEAVLAAESAGDPAAVSPKGAMGLMQIMPATWAELRADHRLGTDPFAPRDNILAGAAYLRAMHDRFGFPGLFAAYNAGPGRVQSHRTTGDPLPAETVAYVARVMELIGKNSTPDPSKKTPPDASNGAPNAPASVTQTTPIPSGRGLFFTLKTPSGASFSASKSGLFVPLNPVADDTD</sequence>
<feature type="chain" id="PRO_5031422762" evidence="4">
    <location>
        <begin position="22"/>
        <end position="221"/>
    </location>
</feature>
<accession>A0A7X1ZFK9</accession>
<evidence type="ECO:0000259" key="5">
    <source>
        <dbReference type="Pfam" id="PF01464"/>
    </source>
</evidence>
<dbReference type="PANTHER" id="PTHR37423:SF2">
    <property type="entry name" value="MEMBRANE-BOUND LYTIC MUREIN TRANSGLYCOSYLASE C"/>
    <property type="match status" value="1"/>
</dbReference>
<dbReference type="Pfam" id="PF01464">
    <property type="entry name" value="SLT"/>
    <property type="match status" value="1"/>
</dbReference>
<evidence type="ECO:0000256" key="2">
    <source>
        <dbReference type="ARBA" id="ARBA00009387"/>
    </source>
</evidence>
<comment type="caution">
    <text evidence="6">The sequence shown here is derived from an EMBL/GenBank/DDBJ whole genome shotgun (WGS) entry which is preliminary data.</text>
</comment>
<evidence type="ECO:0000256" key="1">
    <source>
        <dbReference type="ARBA" id="ARBA00007734"/>
    </source>
</evidence>
<evidence type="ECO:0000256" key="3">
    <source>
        <dbReference type="SAM" id="MobiDB-lite"/>
    </source>
</evidence>
<keyword evidence="4" id="KW-0732">Signal</keyword>
<dbReference type="OrthoDB" id="9801695at2"/>
<dbReference type="RefSeq" id="WP_153345316.1">
    <property type="nucleotide sequence ID" value="NZ_WIVE01000049.1"/>
</dbReference>
<gene>
    <name evidence="6" type="ORF">GHC57_14010</name>
</gene>